<dbReference type="Pfam" id="PF13489">
    <property type="entry name" value="Methyltransf_23"/>
    <property type="match status" value="1"/>
</dbReference>
<organism evidence="3 4">
    <name type="scientific">Roseococcus suduntuyensis</name>
    <dbReference type="NCBI Taxonomy" id="455361"/>
    <lineage>
        <taxon>Bacteria</taxon>
        <taxon>Pseudomonadati</taxon>
        <taxon>Pseudomonadota</taxon>
        <taxon>Alphaproteobacteria</taxon>
        <taxon>Acetobacterales</taxon>
        <taxon>Roseomonadaceae</taxon>
        <taxon>Roseococcus</taxon>
    </lineage>
</organism>
<dbReference type="SUPFAM" id="SSF53335">
    <property type="entry name" value="S-adenosyl-L-methionine-dependent methyltransferases"/>
    <property type="match status" value="1"/>
</dbReference>
<dbReference type="EMBL" id="JACIDJ010000001">
    <property type="protein sequence ID" value="MBB3896815.1"/>
    <property type="molecule type" value="Genomic_DNA"/>
</dbReference>
<dbReference type="GO" id="GO:0008168">
    <property type="term" value="F:methyltransferase activity"/>
    <property type="evidence" value="ECO:0007669"/>
    <property type="project" value="UniProtKB-KW"/>
</dbReference>
<comment type="caution">
    <text evidence="3">The sequence shown here is derived from an EMBL/GenBank/DDBJ whole genome shotgun (WGS) entry which is preliminary data.</text>
</comment>
<dbReference type="Proteomes" id="UP000553193">
    <property type="component" value="Unassembled WGS sequence"/>
</dbReference>
<proteinExistence type="predicted"/>
<name>A0A840A9F3_9PROT</name>
<evidence type="ECO:0000256" key="1">
    <source>
        <dbReference type="ARBA" id="ARBA00022679"/>
    </source>
</evidence>
<evidence type="ECO:0000313" key="3">
    <source>
        <dbReference type="EMBL" id="MBB3896815.1"/>
    </source>
</evidence>
<reference evidence="3 4" key="1">
    <citation type="submission" date="2020-08" db="EMBL/GenBank/DDBJ databases">
        <title>Genomic Encyclopedia of Type Strains, Phase IV (KMG-IV): sequencing the most valuable type-strain genomes for metagenomic binning, comparative biology and taxonomic classification.</title>
        <authorList>
            <person name="Goeker M."/>
        </authorList>
    </citation>
    <scope>NUCLEOTIDE SEQUENCE [LARGE SCALE GENOMIC DNA]</scope>
    <source>
        <strain evidence="3 4">DSM 19979</strain>
    </source>
</reference>
<accession>A0A840A9F3</accession>
<dbReference type="InterPro" id="IPR020803">
    <property type="entry name" value="MeTfrase_dom"/>
</dbReference>
<sequence>MSSLATRQARRVARYYRWLDGLSFFEERRAEGEAAHPIHRALTDPDGGPASPYVLHRLMLEGLALPEAPRVLDAGCGYGATMLDLAPRLGGDWTGLTLSEAQRQRGGAALAAAGLADRVRIRVQSYDMPPPGPFDLIIGIESLIHSAAPEATIAVLASVLAPGGHLVMVDDMPEEGMPPEAARRFDVFRRYWRAPVAPTRAGWVRAMEGAGLTLVGERDLSPLLCVRDMAQATPRLRELRRWPLRLRRALGFGVRAEAEIGGIMLETLQTEGFVRYRLLVAKRV</sequence>
<dbReference type="Gene3D" id="3.40.50.150">
    <property type="entry name" value="Vaccinia Virus protein VP39"/>
    <property type="match status" value="1"/>
</dbReference>
<keyword evidence="1 3" id="KW-0808">Transferase</keyword>
<dbReference type="RefSeq" id="WP_184381770.1">
    <property type="nucleotide sequence ID" value="NZ_JACIDJ010000001.1"/>
</dbReference>
<dbReference type="InterPro" id="IPR029063">
    <property type="entry name" value="SAM-dependent_MTases_sf"/>
</dbReference>
<dbReference type="SMART" id="SM00828">
    <property type="entry name" value="PKS_MT"/>
    <property type="match status" value="1"/>
</dbReference>
<keyword evidence="3" id="KW-0489">Methyltransferase</keyword>
<dbReference type="PANTHER" id="PTHR43667:SF2">
    <property type="entry name" value="FATTY ACID C-METHYL TRANSFERASE"/>
    <property type="match status" value="1"/>
</dbReference>
<evidence type="ECO:0000313" key="4">
    <source>
        <dbReference type="Proteomes" id="UP000553193"/>
    </source>
</evidence>
<dbReference type="GO" id="GO:0032259">
    <property type="term" value="P:methylation"/>
    <property type="evidence" value="ECO:0007669"/>
    <property type="project" value="UniProtKB-KW"/>
</dbReference>
<protein>
    <submittedName>
        <fullName evidence="3">SAM-dependent methyltransferase</fullName>
    </submittedName>
</protein>
<gene>
    <name evidence="3" type="ORF">GGQ83_000241</name>
</gene>
<evidence type="ECO:0000259" key="2">
    <source>
        <dbReference type="SMART" id="SM00828"/>
    </source>
</evidence>
<keyword evidence="4" id="KW-1185">Reference proteome</keyword>
<dbReference type="AlphaFoldDB" id="A0A840A9F3"/>
<dbReference type="InterPro" id="IPR050723">
    <property type="entry name" value="CFA/CMAS"/>
</dbReference>
<feature type="domain" description="Polyketide synthase-like methyltransferase" evidence="2">
    <location>
        <begin position="40"/>
        <end position="283"/>
    </location>
</feature>
<dbReference type="PANTHER" id="PTHR43667">
    <property type="entry name" value="CYCLOPROPANE-FATTY-ACYL-PHOSPHOLIPID SYNTHASE"/>
    <property type="match status" value="1"/>
</dbReference>
<dbReference type="CDD" id="cd02440">
    <property type="entry name" value="AdoMet_MTases"/>
    <property type="match status" value="1"/>
</dbReference>